<evidence type="ECO:0000256" key="4">
    <source>
        <dbReference type="ARBA" id="ARBA00023163"/>
    </source>
</evidence>
<evidence type="ECO:0000256" key="1">
    <source>
        <dbReference type="ARBA" id="ARBA00009437"/>
    </source>
</evidence>
<protein>
    <submittedName>
        <fullName evidence="6">HTH-type transcriptional regulator GbpR</fullName>
    </submittedName>
</protein>
<reference evidence="6 7" key="1">
    <citation type="submission" date="2017-05" db="EMBL/GenBank/DDBJ databases">
        <title>Genome Sequence of Loktanella vestfoldensis Strain SMR4r Isolated from a Culture of the Diatom Skeletonema marinoi.</title>
        <authorList>
            <person name="Topel M."/>
            <person name="Pinder M.I.M."/>
            <person name="Johansson O.N."/>
            <person name="Kourtchenko O."/>
            <person name="Godhe A."/>
            <person name="Clarke A.K."/>
        </authorList>
    </citation>
    <scope>NUCLEOTIDE SEQUENCE [LARGE SCALE GENOMIC DNA]</scope>
    <source>
        <strain evidence="6 7">SMR4r</strain>
    </source>
</reference>
<dbReference type="Pfam" id="PF03466">
    <property type="entry name" value="LysR_substrate"/>
    <property type="match status" value="1"/>
</dbReference>
<evidence type="ECO:0000259" key="5">
    <source>
        <dbReference type="PROSITE" id="PS50931"/>
    </source>
</evidence>
<dbReference type="SUPFAM" id="SSF53850">
    <property type="entry name" value="Periplasmic binding protein-like II"/>
    <property type="match status" value="1"/>
</dbReference>
<dbReference type="InterPro" id="IPR050950">
    <property type="entry name" value="HTH-type_LysR_regulators"/>
</dbReference>
<keyword evidence="4" id="KW-0804">Transcription</keyword>
<dbReference type="InterPro" id="IPR000847">
    <property type="entry name" value="LysR_HTH_N"/>
</dbReference>
<proteinExistence type="inferred from homology"/>
<dbReference type="Pfam" id="PF00126">
    <property type="entry name" value="HTH_1"/>
    <property type="match status" value="1"/>
</dbReference>
<evidence type="ECO:0000256" key="2">
    <source>
        <dbReference type="ARBA" id="ARBA00023015"/>
    </source>
</evidence>
<dbReference type="PANTHER" id="PTHR30419">
    <property type="entry name" value="HTH-TYPE TRANSCRIPTIONAL REGULATOR YBHD"/>
    <property type="match status" value="1"/>
</dbReference>
<evidence type="ECO:0000313" key="7">
    <source>
        <dbReference type="Proteomes" id="UP000195273"/>
    </source>
</evidence>
<keyword evidence="7" id="KW-1185">Reference proteome</keyword>
<dbReference type="InterPro" id="IPR005119">
    <property type="entry name" value="LysR_subst-bd"/>
</dbReference>
<dbReference type="Proteomes" id="UP000195273">
    <property type="component" value="Chromosome"/>
</dbReference>
<keyword evidence="2" id="KW-0805">Transcription regulation</keyword>
<gene>
    <name evidence="6" type="primary">gbpR</name>
    <name evidence="6" type="ORF">LOKVESSMR4R_03078</name>
</gene>
<name>A0A1Y0EFF3_9RHOB</name>
<keyword evidence="3" id="KW-0238">DNA-binding</keyword>
<evidence type="ECO:0000313" key="6">
    <source>
        <dbReference type="EMBL" id="ARU02363.1"/>
    </source>
</evidence>
<organism evidence="6 7">
    <name type="scientific">Yoonia vestfoldensis</name>
    <dbReference type="NCBI Taxonomy" id="245188"/>
    <lineage>
        <taxon>Bacteria</taxon>
        <taxon>Pseudomonadati</taxon>
        <taxon>Pseudomonadota</taxon>
        <taxon>Alphaproteobacteria</taxon>
        <taxon>Rhodobacterales</taxon>
        <taxon>Paracoccaceae</taxon>
        <taxon>Yoonia</taxon>
    </lineage>
</organism>
<dbReference type="PRINTS" id="PR00039">
    <property type="entry name" value="HTHLYSR"/>
</dbReference>
<comment type="similarity">
    <text evidence="1">Belongs to the LysR transcriptional regulatory family.</text>
</comment>
<dbReference type="PROSITE" id="PS50931">
    <property type="entry name" value="HTH_LYSR"/>
    <property type="match status" value="1"/>
</dbReference>
<accession>A0A1Y0EFF3</accession>
<dbReference type="EMBL" id="CP021431">
    <property type="protein sequence ID" value="ARU02363.1"/>
    <property type="molecule type" value="Genomic_DNA"/>
</dbReference>
<dbReference type="GO" id="GO:0003700">
    <property type="term" value="F:DNA-binding transcription factor activity"/>
    <property type="evidence" value="ECO:0007669"/>
    <property type="project" value="InterPro"/>
</dbReference>
<feature type="domain" description="HTH lysR-type" evidence="5">
    <location>
        <begin position="16"/>
        <end position="73"/>
    </location>
</feature>
<dbReference type="Gene3D" id="3.40.190.290">
    <property type="match status" value="1"/>
</dbReference>
<dbReference type="GO" id="GO:0005829">
    <property type="term" value="C:cytosol"/>
    <property type="evidence" value="ECO:0007669"/>
    <property type="project" value="TreeGrafter"/>
</dbReference>
<dbReference type="SUPFAM" id="SSF46785">
    <property type="entry name" value="Winged helix' DNA-binding domain"/>
    <property type="match status" value="1"/>
</dbReference>
<evidence type="ECO:0000256" key="3">
    <source>
        <dbReference type="ARBA" id="ARBA00023125"/>
    </source>
</evidence>
<dbReference type="KEGG" id="lvs:LOKVESSMR4R_03078"/>
<dbReference type="Gene3D" id="1.10.10.10">
    <property type="entry name" value="Winged helix-like DNA-binding domain superfamily/Winged helix DNA-binding domain"/>
    <property type="match status" value="1"/>
</dbReference>
<dbReference type="GO" id="GO:0003677">
    <property type="term" value="F:DNA binding"/>
    <property type="evidence" value="ECO:0007669"/>
    <property type="project" value="UniProtKB-KW"/>
</dbReference>
<dbReference type="RefSeq" id="WP_162290740.1">
    <property type="nucleotide sequence ID" value="NZ_CP021431.1"/>
</dbReference>
<sequence length="324" mass="35131">MPPHSTKRDQLIRHGLKLTHLRLMAALDETRQISAAATQIAISQPAASRLLAEIERIVGMKLYQRHPRGVTLNEAGCLLGQRARRMLRTLDDAGREIAEIGSGQRGSVNIGAVTGPAIELVLPVIREARLIYPDHEITIDVDTSDRLAEGLLSGRLDFYLGRVVPGLDSSAFDMRVIGEEALSLILRSGHPLLDRAEVSLQDCLAYDWVMQPPGGLLRDTVDRYLLEHHHRPPAHIVNATSLLMILAIVTRTDAIAPISRAVADFYTGADGLSAKIQTLPIAHQLAVAPFGIVTLRDYDLPAASAAVHRMLVKQLGSGPAPGAL</sequence>
<dbReference type="InterPro" id="IPR036388">
    <property type="entry name" value="WH-like_DNA-bd_sf"/>
</dbReference>
<dbReference type="InterPro" id="IPR036390">
    <property type="entry name" value="WH_DNA-bd_sf"/>
</dbReference>
<dbReference type="AlphaFoldDB" id="A0A1Y0EFF3"/>
<dbReference type="PANTHER" id="PTHR30419:SF8">
    <property type="entry name" value="NITROGEN ASSIMILATION TRANSCRIPTIONAL ACTIVATOR-RELATED"/>
    <property type="match status" value="1"/>
</dbReference>